<comment type="caution">
    <text evidence="1">The sequence shown here is derived from an EMBL/GenBank/DDBJ whole genome shotgun (WGS) entry which is preliminary data.</text>
</comment>
<gene>
    <name evidence="1" type="ORF">HUJ06_021227</name>
</gene>
<sequence>MMHSQPYFTSISTSRNLIKSLTMHGSCSINFPNEDPHTQKLHL</sequence>
<evidence type="ECO:0000313" key="1">
    <source>
        <dbReference type="EMBL" id="DAD19764.1"/>
    </source>
</evidence>
<accession>A0A822XE88</accession>
<dbReference type="EMBL" id="DUZY01000001">
    <property type="protein sequence ID" value="DAD19764.1"/>
    <property type="molecule type" value="Genomic_DNA"/>
</dbReference>
<keyword evidence="2" id="KW-1185">Reference proteome</keyword>
<name>A0A822XE88_NELNU</name>
<reference evidence="1 2" key="1">
    <citation type="journal article" date="2020" name="Mol. Biol. Evol.">
        <title>Distinct Expression and Methylation Patterns for Genes with Different Fates following a Single Whole-Genome Duplication in Flowering Plants.</title>
        <authorList>
            <person name="Shi T."/>
            <person name="Rahmani R.S."/>
            <person name="Gugger P.F."/>
            <person name="Wang M."/>
            <person name="Li H."/>
            <person name="Zhang Y."/>
            <person name="Li Z."/>
            <person name="Wang Q."/>
            <person name="Van de Peer Y."/>
            <person name="Marchal K."/>
            <person name="Chen J."/>
        </authorList>
    </citation>
    <scope>NUCLEOTIDE SEQUENCE [LARGE SCALE GENOMIC DNA]</scope>
    <source>
        <tissue evidence="1">Leaf</tissue>
    </source>
</reference>
<proteinExistence type="predicted"/>
<dbReference type="Proteomes" id="UP000607653">
    <property type="component" value="Unassembled WGS sequence"/>
</dbReference>
<protein>
    <submittedName>
        <fullName evidence="1">Uncharacterized protein</fullName>
    </submittedName>
</protein>
<evidence type="ECO:0000313" key="2">
    <source>
        <dbReference type="Proteomes" id="UP000607653"/>
    </source>
</evidence>
<organism evidence="1 2">
    <name type="scientific">Nelumbo nucifera</name>
    <name type="common">Sacred lotus</name>
    <dbReference type="NCBI Taxonomy" id="4432"/>
    <lineage>
        <taxon>Eukaryota</taxon>
        <taxon>Viridiplantae</taxon>
        <taxon>Streptophyta</taxon>
        <taxon>Embryophyta</taxon>
        <taxon>Tracheophyta</taxon>
        <taxon>Spermatophyta</taxon>
        <taxon>Magnoliopsida</taxon>
        <taxon>Proteales</taxon>
        <taxon>Nelumbonaceae</taxon>
        <taxon>Nelumbo</taxon>
    </lineage>
</organism>
<dbReference type="AlphaFoldDB" id="A0A822XE88"/>